<dbReference type="RefSeq" id="WP_092490631.1">
    <property type="nucleotide sequence ID" value="NZ_LN906597.1"/>
</dbReference>
<gene>
    <name evidence="2" type="ORF">Ark11_1392</name>
</gene>
<dbReference type="OrthoDB" id="10004709at2"/>
<feature type="region of interest" description="Disordered" evidence="1">
    <location>
        <begin position="1"/>
        <end position="75"/>
    </location>
</feature>
<organism evidence="2 3">
    <name type="scientific">Candidatus Ichthyocystis hellenicum</name>
    <dbReference type="NCBI Taxonomy" id="1561003"/>
    <lineage>
        <taxon>Bacteria</taxon>
        <taxon>Pseudomonadati</taxon>
        <taxon>Pseudomonadota</taxon>
        <taxon>Betaproteobacteria</taxon>
        <taxon>Burkholderiales</taxon>
        <taxon>Candidatus Ichthyocystis</taxon>
    </lineage>
</organism>
<keyword evidence="3" id="KW-1185">Reference proteome</keyword>
<proteinExistence type="predicted"/>
<dbReference type="Proteomes" id="UP000198651">
    <property type="component" value="Chromosome I"/>
</dbReference>
<name>A0A0S4M3J1_9BURK</name>
<protein>
    <submittedName>
        <fullName evidence="2">Uncharacterized protein</fullName>
    </submittedName>
</protein>
<evidence type="ECO:0000313" key="2">
    <source>
        <dbReference type="EMBL" id="CUT18193.1"/>
    </source>
</evidence>
<dbReference type="AlphaFoldDB" id="A0A0S4M3J1"/>
<dbReference type="EMBL" id="LN906597">
    <property type="protein sequence ID" value="CUT18193.1"/>
    <property type="molecule type" value="Genomic_DNA"/>
</dbReference>
<accession>A0A0S4M3J1</accession>
<feature type="region of interest" description="Disordered" evidence="1">
    <location>
        <begin position="171"/>
        <end position="209"/>
    </location>
</feature>
<evidence type="ECO:0000313" key="3">
    <source>
        <dbReference type="Proteomes" id="UP000198651"/>
    </source>
</evidence>
<feature type="compositionally biased region" description="Acidic residues" evidence="1">
    <location>
        <begin position="198"/>
        <end position="209"/>
    </location>
</feature>
<reference evidence="3" key="1">
    <citation type="submission" date="2015-11" db="EMBL/GenBank/DDBJ databases">
        <authorList>
            <person name="Seth-Smith H.M.B."/>
        </authorList>
    </citation>
    <scope>NUCLEOTIDE SEQUENCE [LARGE SCALE GENOMIC DNA]</scope>
    <source>
        <strain evidence="3">2013Ark11</strain>
    </source>
</reference>
<evidence type="ECO:0000256" key="1">
    <source>
        <dbReference type="SAM" id="MobiDB-lite"/>
    </source>
</evidence>
<sequence length="209" mass="22189">MGSVNSSGGVSEAALPDKVSKSDNDEEVENRGPLEFVVSTSDIYSPQPMPRGASSAPQPMPRRGAGSSSPMLDGSGASMLRIVRVKQNDVTASRSVAELKSIVVSKQLEGETGDAVRRISNDYLVSVPAGESSPIFRGNSNFEGRRVGVRVKRDNGKVVMVGAPDYDGSSPLEGGILKHLGDESRRSSPKKVRFINDENNEGIADDVDN</sequence>